<keyword evidence="2" id="KW-0689">Ribosomal protein</keyword>
<dbReference type="CDD" id="cd00364">
    <property type="entry name" value="Ribosomal_uS17"/>
    <property type="match status" value="1"/>
</dbReference>
<keyword evidence="3" id="KW-0687">Ribonucleoprotein</keyword>
<dbReference type="Pfam" id="PF16205">
    <property type="entry name" value="Ribosomal_S17_N"/>
    <property type="match status" value="1"/>
</dbReference>
<dbReference type="PANTHER" id="PTHR10744">
    <property type="entry name" value="40S RIBOSOMAL PROTEIN S11 FAMILY MEMBER"/>
    <property type="match status" value="1"/>
</dbReference>
<evidence type="ECO:0000259" key="6">
    <source>
        <dbReference type="Pfam" id="PF16205"/>
    </source>
</evidence>
<accession>A0ABN9PTQ0</accession>
<reference evidence="7" key="1">
    <citation type="submission" date="2023-10" db="EMBL/GenBank/DDBJ databases">
        <authorList>
            <person name="Chen Y."/>
            <person name="Shah S."/>
            <person name="Dougan E. K."/>
            <person name="Thang M."/>
            <person name="Chan C."/>
        </authorList>
    </citation>
    <scope>NUCLEOTIDE SEQUENCE [LARGE SCALE GENOMIC DNA]</scope>
</reference>
<feature type="chain" id="PRO_5047396111" description="Small ribosomal subunit protein uS17 N-terminal domain-containing protein" evidence="5">
    <location>
        <begin position="21"/>
        <end position="561"/>
    </location>
</feature>
<dbReference type="SUPFAM" id="SSF50249">
    <property type="entry name" value="Nucleic acid-binding proteins"/>
    <property type="match status" value="1"/>
</dbReference>
<feature type="compositionally biased region" description="Basic and acidic residues" evidence="4">
    <location>
        <begin position="129"/>
        <end position="142"/>
    </location>
</feature>
<evidence type="ECO:0000256" key="1">
    <source>
        <dbReference type="ARBA" id="ARBA00010254"/>
    </source>
</evidence>
<gene>
    <name evidence="7" type="ORF">PCOR1329_LOCUS5911</name>
</gene>
<evidence type="ECO:0000256" key="5">
    <source>
        <dbReference type="SAM" id="SignalP"/>
    </source>
</evidence>
<dbReference type="InterPro" id="IPR000266">
    <property type="entry name" value="Ribosomal_uS17"/>
</dbReference>
<evidence type="ECO:0000313" key="7">
    <source>
        <dbReference type="EMBL" id="CAK0796557.1"/>
    </source>
</evidence>
<comment type="similarity">
    <text evidence="1">Belongs to the universal ribosomal protein uS17 family.</text>
</comment>
<dbReference type="Proteomes" id="UP001189429">
    <property type="component" value="Unassembled WGS sequence"/>
</dbReference>
<protein>
    <recommendedName>
        <fullName evidence="6">Small ribosomal subunit protein uS17 N-terminal domain-containing protein</fullName>
    </recommendedName>
</protein>
<comment type="caution">
    <text evidence="7">The sequence shown here is derived from an EMBL/GenBank/DDBJ whole genome shotgun (WGS) entry which is preliminary data.</text>
</comment>
<feature type="signal peptide" evidence="5">
    <location>
        <begin position="1"/>
        <end position="20"/>
    </location>
</feature>
<evidence type="ECO:0000256" key="3">
    <source>
        <dbReference type="ARBA" id="ARBA00023274"/>
    </source>
</evidence>
<organism evidence="7 8">
    <name type="scientific">Prorocentrum cordatum</name>
    <dbReference type="NCBI Taxonomy" id="2364126"/>
    <lineage>
        <taxon>Eukaryota</taxon>
        <taxon>Sar</taxon>
        <taxon>Alveolata</taxon>
        <taxon>Dinophyceae</taxon>
        <taxon>Prorocentrales</taxon>
        <taxon>Prorocentraceae</taxon>
        <taxon>Prorocentrum</taxon>
    </lineage>
</organism>
<keyword evidence="5" id="KW-0732">Signal</keyword>
<sequence length="561" mass="59278">MRSLFLKAALLVLAPSGPRSQVVGFGGVVLPGAGGDVFADYPEVAPDAPLRGAPAADASDGRGARLAPAPLAGARLAGPRLAAAPPALAPPRAEAPALLEAGAAEPPRLAIAQRRAQQRTAADDPLAARTDREAAGRERDAARLAGAAAAAEARRLAEENEALRSHLERWRRLGERVVERDRRLEEALAGSGILRGAAPPARAREAAAPAAPSPPALLGVDRRVGAQVRAPAPWRPAASAGAAVVVAALLGAAAWHSCAQARQKQETDARFVISGLRTSAARSKSAWTHSASAAAARESPGLVAGALAAAQNSRSRVAQSTKAWSSERARVGGDAAPRRANKGPEEVLLAFGLGEGDLEHVGSLGGAARKNSQGHGDFSLDSEGEGDVFNVSACIHVATQQLTTRDQTEKAFQKQDAVFIGAKRLLGKKAGKKALRYWRNVGLGFSTPKEAKEGNFVDKKCPFTGNVSIRGKILKGMAISCKMKRTVIIRRNFLHYIKKFNRFEKRHTNLAAHCSPAFDVKEGDILTVGQCRPLCKTVRFNVLKVEKNQIFGTARKQFRLF</sequence>
<dbReference type="EMBL" id="CAUYUJ010001570">
    <property type="protein sequence ID" value="CAK0796557.1"/>
    <property type="molecule type" value="Genomic_DNA"/>
</dbReference>
<name>A0ABN9PTQ0_9DINO</name>
<feature type="region of interest" description="Disordered" evidence="4">
    <location>
        <begin position="318"/>
        <end position="339"/>
    </location>
</feature>
<evidence type="ECO:0000256" key="4">
    <source>
        <dbReference type="SAM" id="MobiDB-lite"/>
    </source>
</evidence>
<proteinExistence type="inferred from homology"/>
<dbReference type="PRINTS" id="PR00973">
    <property type="entry name" value="RIBOSOMALS17"/>
</dbReference>
<dbReference type="PANTHER" id="PTHR10744:SF9">
    <property type="entry name" value="40S RIBOSOMAL PROTEIN S11-RELATED"/>
    <property type="match status" value="1"/>
</dbReference>
<dbReference type="Gene3D" id="2.40.50.1000">
    <property type="match status" value="1"/>
</dbReference>
<feature type="region of interest" description="Disordered" evidence="4">
    <location>
        <begin position="112"/>
        <end position="143"/>
    </location>
</feature>
<dbReference type="InterPro" id="IPR012340">
    <property type="entry name" value="NA-bd_OB-fold"/>
</dbReference>
<evidence type="ECO:0000313" key="8">
    <source>
        <dbReference type="Proteomes" id="UP001189429"/>
    </source>
</evidence>
<feature type="domain" description="Small ribosomal subunit protein uS17 N-terminal" evidence="6">
    <location>
        <begin position="407"/>
        <end position="474"/>
    </location>
</feature>
<keyword evidence="8" id="KW-1185">Reference proteome</keyword>
<dbReference type="Pfam" id="PF00366">
    <property type="entry name" value="Ribosomal_S17"/>
    <property type="match status" value="1"/>
</dbReference>
<evidence type="ECO:0000256" key="2">
    <source>
        <dbReference type="ARBA" id="ARBA00022980"/>
    </source>
</evidence>
<dbReference type="InterPro" id="IPR032440">
    <property type="entry name" value="Ribosomal_uS17_N"/>
</dbReference>